<evidence type="ECO:0000313" key="2">
    <source>
        <dbReference type="EMBL" id="MCA9374923.1"/>
    </source>
</evidence>
<comment type="caution">
    <text evidence="2">The sequence shown here is derived from an EMBL/GenBank/DDBJ whole genome shotgun (WGS) entry which is preliminary data.</text>
</comment>
<feature type="transmembrane region" description="Helical" evidence="1">
    <location>
        <begin position="45"/>
        <end position="64"/>
    </location>
</feature>
<feature type="transmembrane region" description="Helical" evidence="1">
    <location>
        <begin position="12"/>
        <end position="33"/>
    </location>
</feature>
<organism evidence="2 3">
    <name type="scientific">Candidatus Dojkabacteria bacterium</name>
    <dbReference type="NCBI Taxonomy" id="2099670"/>
    <lineage>
        <taxon>Bacteria</taxon>
        <taxon>Candidatus Dojkabacteria</taxon>
    </lineage>
</organism>
<dbReference type="Proteomes" id="UP000748332">
    <property type="component" value="Unassembled WGS sequence"/>
</dbReference>
<feature type="transmembrane region" description="Helical" evidence="1">
    <location>
        <begin position="146"/>
        <end position="165"/>
    </location>
</feature>
<dbReference type="EMBL" id="JAGQLM010000047">
    <property type="protein sequence ID" value="MCA9374923.1"/>
    <property type="molecule type" value="Genomic_DNA"/>
</dbReference>
<protein>
    <submittedName>
        <fullName evidence="2">Uncharacterized protein</fullName>
    </submittedName>
</protein>
<keyword evidence="1" id="KW-1133">Transmembrane helix</keyword>
<accession>A0A955I5J6</accession>
<keyword evidence="1" id="KW-0472">Membrane</keyword>
<feature type="transmembrane region" description="Helical" evidence="1">
    <location>
        <begin position="118"/>
        <end position="140"/>
    </location>
</feature>
<evidence type="ECO:0000256" key="1">
    <source>
        <dbReference type="SAM" id="Phobius"/>
    </source>
</evidence>
<reference evidence="2" key="2">
    <citation type="journal article" date="2021" name="Microbiome">
        <title>Successional dynamics and alternative stable states in a saline activated sludge microbial community over 9 years.</title>
        <authorList>
            <person name="Wang Y."/>
            <person name="Ye J."/>
            <person name="Ju F."/>
            <person name="Liu L."/>
            <person name="Boyd J.A."/>
            <person name="Deng Y."/>
            <person name="Parks D.H."/>
            <person name="Jiang X."/>
            <person name="Yin X."/>
            <person name="Woodcroft B.J."/>
            <person name="Tyson G.W."/>
            <person name="Hugenholtz P."/>
            <person name="Polz M.F."/>
            <person name="Zhang T."/>
        </authorList>
    </citation>
    <scope>NUCLEOTIDE SEQUENCE</scope>
    <source>
        <strain evidence="2">HKST-UBA16</strain>
    </source>
</reference>
<keyword evidence="1" id="KW-0812">Transmembrane</keyword>
<sequence>MKFLAQNLNIFTITQLILMILILIIPPIIFLLVNKQTIKNTKVAIVVSLSSILSAVVYLISAVVTQRVFGDINDGLLSTAFALVVAFNWLNLIHLLLKSFDELKQKSPDLDHITRNHFSKTLDLGVILMICGFTFIPFVPIGLAKVFIIVISSSLITIALNHLLARRFICDEN</sequence>
<proteinExistence type="predicted"/>
<reference evidence="2" key="1">
    <citation type="submission" date="2020-04" db="EMBL/GenBank/DDBJ databases">
        <authorList>
            <person name="Zhang T."/>
        </authorList>
    </citation>
    <scope>NUCLEOTIDE SEQUENCE</scope>
    <source>
        <strain evidence="2">HKST-UBA16</strain>
    </source>
</reference>
<gene>
    <name evidence="2" type="ORF">KC622_01175</name>
</gene>
<feature type="transmembrane region" description="Helical" evidence="1">
    <location>
        <begin position="76"/>
        <end position="97"/>
    </location>
</feature>
<name>A0A955I5J6_9BACT</name>
<dbReference type="AlphaFoldDB" id="A0A955I5J6"/>
<evidence type="ECO:0000313" key="3">
    <source>
        <dbReference type="Proteomes" id="UP000748332"/>
    </source>
</evidence>